<dbReference type="EMBL" id="VZCC01000006">
    <property type="protein sequence ID" value="MQN82681.1"/>
    <property type="molecule type" value="Genomic_DNA"/>
</dbReference>
<dbReference type="Proteomes" id="UP000421408">
    <property type="component" value="Unassembled WGS sequence"/>
</dbReference>
<organism evidence="1 2">
    <name type="scientific">Segatella copri</name>
    <dbReference type="NCBI Taxonomy" id="165179"/>
    <lineage>
        <taxon>Bacteria</taxon>
        <taxon>Pseudomonadati</taxon>
        <taxon>Bacteroidota</taxon>
        <taxon>Bacteroidia</taxon>
        <taxon>Bacteroidales</taxon>
        <taxon>Prevotellaceae</taxon>
        <taxon>Segatella</taxon>
    </lineage>
</organism>
<evidence type="ECO:0000313" key="1">
    <source>
        <dbReference type="EMBL" id="MQN82681.1"/>
    </source>
</evidence>
<protein>
    <submittedName>
        <fullName evidence="1">Uncharacterized protein</fullName>
    </submittedName>
</protein>
<gene>
    <name evidence="1" type="ORF">F7D74_01465</name>
</gene>
<sequence length="101" mass="12267">MKKNENDNLAAHFHSLCEEKKLKDEIAKQQKRLWLRTKIHEIIGMPEKSTFEEIFNWIYQASIYEWEGMLYCFNYTAKARIHWGEYDEALKDAKELYSFLK</sequence>
<dbReference type="RefSeq" id="WP_153118115.1">
    <property type="nucleotide sequence ID" value="NZ_VZCC01000006.1"/>
</dbReference>
<accession>A0AA90ZVM5</accession>
<name>A0AA90ZVM5_9BACT</name>
<proteinExistence type="predicted"/>
<reference evidence="2" key="1">
    <citation type="submission" date="2019-09" db="EMBL/GenBank/DDBJ databases">
        <title>Distinct polysaccharide growth profiles of human intestinal Prevotella copri isolates.</title>
        <authorList>
            <person name="Fehlner-Peach H."/>
            <person name="Magnabosco C."/>
            <person name="Raghavan V."/>
            <person name="Scher J.U."/>
            <person name="Tett A."/>
            <person name="Cox L.M."/>
            <person name="Gottsegen C."/>
            <person name="Watters A."/>
            <person name="Wiltshire- Gordon J.D."/>
            <person name="Segata N."/>
            <person name="Bonneau R."/>
            <person name="Littman D.R."/>
        </authorList>
    </citation>
    <scope>NUCLEOTIDE SEQUENCE [LARGE SCALE GENOMIC DNA]</scope>
    <source>
        <strain evidence="2">iAA108</strain>
    </source>
</reference>
<evidence type="ECO:0000313" key="2">
    <source>
        <dbReference type="Proteomes" id="UP000421408"/>
    </source>
</evidence>
<dbReference type="AlphaFoldDB" id="A0AA90ZVM5"/>
<comment type="caution">
    <text evidence="1">The sequence shown here is derived from an EMBL/GenBank/DDBJ whole genome shotgun (WGS) entry which is preliminary data.</text>
</comment>